<dbReference type="InterPro" id="IPR046862">
    <property type="entry name" value="Rhomboid_2"/>
</dbReference>
<dbReference type="EMBL" id="MLCF01000047">
    <property type="protein sequence ID" value="OIV37605.1"/>
    <property type="molecule type" value="Genomic_DNA"/>
</dbReference>
<name>A0A1J7BGA5_9ACTN</name>
<feature type="region of interest" description="Disordered" evidence="1">
    <location>
        <begin position="1"/>
        <end position="48"/>
    </location>
</feature>
<dbReference type="Pfam" id="PF20401">
    <property type="entry name" value="Rhomboid_2"/>
    <property type="match status" value="1"/>
</dbReference>
<dbReference type="AlphaFoldDB" id="A0A1J7BGA5"/>
<dbReference type="Proteomes" id="UP000243342">
    <property type="component" value="Unassembled WGS sequence"/>
</dbReference>
<evidence type="ECO:0008006" key="5">
    <source>
        <dbReference type="Google" id="ProtNLM"/>
    </source>
</evidence>
<feature type="transmembrane region" description="Helical" evidence="2">
    <location>
        <begin position="58"/>
        <end position="78"/>
    </location>
</feature>
<accession>A0A1J7BGA5</accession>
<evidence type="ECO:0000313" key="3">
    <source>
        <dbReference type="EMBL" id="OIV37605.1"/>
    </source>
</evidence>
<reference evidence="3 4" key="1">
    <citation type="submission" date="2016-10" db="EMBL/GenBank/DDBJ databases">
        <title>Genome sequence of Streptomyces gilvigriseus MUSC 26.</title>
        <authorList>
            <person name="Lee L.-H."/>
            <person name="Ser H.-L."/>
        </authorList>
    </citation>
    <scope>NUCLEOTIDE SEQUENCE [LARGE SCALE GENOMIC DNA]</scope>
    <source>
        <strain evidence="3 4">MUSC 26</strain>
    </source>
</reference>
<proteinExistence type="predicted"/>
<feature type="transmembrane region" description="Helical" evidence="2">
    <location>
        <begin position="200"/>
        <end position="220"/>
    </location>
</feature>
<protein>
    <recommendedName>
        <fullName evidence="5">Peptidase S54 rhomboid domain-containing protein</fullName>
    </recommendedName>
</protein>
<dbReference type="OrthoDB" id="4827451at2"/>
<keyword evidence="2" id="KW-0472">Membrane</keyword>
<evidence type="ECO:0000256" key="2">
    <source>
        <dbReference type="SAM" id="Phobius"/>
    </source>
</evidence>
<evidence type="ECO:0000313" key="4">
    <source>
        <dbReference type="Proteomes" id="UP000243342"/>
    </source>
</evidence>
<sequence>MTAVPRTAHRAVGETGEPDGERSAGGRPDGERADGARAEPRGGWADWPRRVPTDPRTYLLPLAFVLVAGVLLAVYQNLLSARAQASLDLWASTNLDNLHSHPVGAMVASALVMDGHPWQNLLLTALSLYAAVLRFGTWRTLAITGAGQVFGTIVSEEILGVRIASGGLPEQLRHVLDIGPSYVMVAALGAVAVRGGPGRWAMRGICALGLALMGPTLFGGLGVLDFTAIGHTTALLFGVGASWALPARGARPGRVPGARAVLTSRRRFLPAWGRAAEDTG</sequence>
<gene>
    <name evidence="3" type="ORF">BIV57_10110</name>
</gene>
<dbReference type="RefSeq" id="WP_139275578.1">
    <property type="nucleotide sequence ID" value="NZ_MLCF01000047.1"/>
</dbReference>
<keyword evidence="2" id="KW-1133">Transmembrane helix</keyword>
<dbReference type="STRING" id="1428644.BIV57_10110"/>
<evidence type="ECO:0000256" key="1">
    <source>
        <dbReference type="SAM" id="MobiDB-lite"/>
    </source>
</evidence>
<keyword evidence="4" id="KW-1185">Reference proteome</keyword>
<feature type="compositionally biased region" description="Basic and acidic residues" evidence="1">
    <location>
        <begin position="19"/>
        <end position="40"/>
    </location>
</feature>
<keyword evidence="2" id="KW-0812">Transmembrane</keyword>
<comment type="caution">
    <text evidence="3">The sequence shown here is derived from an EMBL/GenBank/DDBJ whole genome shotgun (WGS) entry which is preliminary data.</text>
</comment>
<organism evidence="3 4">
    <name type="scientific">Mangrovactinospora gilvigrisea</name>
    <dbReference type="NCBI Taxonomy" id="1428644"/>
    <lineage>
        <taxon>Bacteria</taxon>
        <taxon>Bacillati</taxon>
        <taxon>Actinomycetota</taxon>
        <taxon>Actinomycetes</taxon>
        <taxon>Kitasatosporales</taxon>
        <taxon>Streptomycetaceae</taxon>
        <taxon>Mangrovactinospora</taxon>
    </lineage>
</organism>